<evidence type="ECO:0000256" key="1">
    <source>
        <dbReference type="SAM" id="SignalP"/>
    </source>
</evidence>
<feature type="signal peptide" evidence="1">
    <location>
        <begin position="1"/>
        <end position="22"/>
    </location>
</feature>
<organism evidence="2">
    <name type="scientific">Rhizophora mucronata</name>
    <name type="common">Asiatic mangrove</name>
    <dbReference type="NCBI Taxonomy" id="61149"/>
    <lineage>
        <taxon>Eukaryota</taxon>
        <taxon>Viridiplantae</taxon>
        <taxon>Streptophyta</taxon>
        <taxon>Embryophyta</taxon>
        <taxon>Tracheophyta</taxon>
        <taxon>Spermatophyta</taxon>
        <taxon>Magnoliopsida</taxon>
        <taxon>eudicotyledons</taxon>
        <taxon>Gunneridae</taxon>
        <taxon>Pentapetalae</taxon>
        <taxon>rosids</taxon>
        <taxon>fabids</taxon>
        <taxon>Malpighiales</taxon>
        <taxon>Rhizophoraceae</taxon>
        <taxon>Rhizophora</taxon>
    </lineage>
</organism>
<sequence>MPKIMYLTICFSLIIFQIICNAAYLLEDGTVLNLDVDSKSQFDFCHHRGQTICARAHAQARPSTCWRGYFACMPRISWGVSFRYLLHQHFFIFQKKT</sequence>
<evidence type="ECO:0000313" key="2">
    <source>
        <dbReference type="EMBL" id="MBX66573.1"/>
    </source>
</evidence>
<name>A0A2P2QHV3_RHIMU</name>
<protein>
    <submittedName>
        <fullName evidence="2">Uncharacterized protein</fullName>
    </submittedName>
</protein>
<accession>A0A2P2QHV3</accession>
<dbReference type="AlphaFoldDB" id="A0A2P2QHV3"/>
<reference evidence="2" key="1">
    <citation type="submission" date="2018-02" db="EMBL/GenBank/DDBJ databases">
        <title>Rhizophora mucronata_Transcriptome.</title>
        <authorList>
            <person name="Meera S.P."/>
            <person name="Sreeshan A."/>
            <person name="Augustine A."/>
        </authorList>
    </citation>
    <scope>NUCLEOTIDE SEQUENCE</scope>
    <source>
        <tissue evidence="2">Leaf</tissue>
    </source>
</reference>
<keyword evidence="1" id="KW-0732">Signal</keyword>
<dbReference type="EMBL" id="GGEC01086089">
    <property type="protein sequence ID" value="MBX66573.1"/>
    <property type="molecule type" value="Transcribed_RNA"/>
</dbReference>
<feature type="chain" id="PRO_5015147540" evidence="1">
    <location>
        <begin position="23"/>
        <end position="97"/>
    </location>
</feature>
<proteinExistence type="predicted"/>